<feature type="region of interest" description="Disordered" evidence="1">
    <location>
        <begin position="17"/>
        <end position="49"/>
    </location>
</feature>
<name>A0A426WZ64_ENSVE</name>
<organism evidence="2 3">
    <name type="scientific">Ensete ventricosum</name>
    <name type="common">Abyssinian banana</name>
    <name type="synonym">Musa ensete</name>
    <dbReference type="NCBI Taxonomy" id="4639"/>
    <lineage>
        <taxon>Eukaryota</taxon>
        <taxon>Viridiplantae</taxon>
        <taxon>Streptophyta</taxon>
        <taxon>Embryophyta</taxon>
        <taxon>Tracheophyta</taxon>
        <taxon>Spermatophyta</taxon>
        <taxon>Magnoliopsida</taxon>
        <taxon>Liliopsida</taxon>
        <taxon>Zingiberales</taxon>
        <taxon>Musaceae</taxon>
        <taxon>Ensete</taxon>
    </lineage>
</organism>
<protein>
    <submittedName>
        <fullName evidence="2">Uncharacterized protein</fullName>
    </submittedName>
</protein>
<accession>A0A426WZ64</accession>
<proteinExistence type="predicted"/>
<sequence length="75" mass="8314">MEELSYNQMMGQDQAWASDRGLDDVMGPRREFARSSPKGSGSSLGDHRKKTIRLANKNIECYRIGGMSDSCTITA</sequence>
<reference evidence="2 3" key="1">
    <citation type="journal article" date="2014" name="Agronomy (Basel)">
        <title>A Draft Genome Sequence for Ensete ventricosum, the Drought-Tolerant Tree Against Hunger.</title>
        <authorList>
            <person name="Harrison J."/>
            <person name="Moore K.A."/>
            <person name="Paszkiewicz K."/>
            <person name="Jones T."/>
            <person name="Grant M."/>
            <person name="Ambacheew D."/>
            <person name="Muzemil S."/>
            <person name="Studholme D.J."/>
        </authorList>
    </citation>
    <scope>NUCLEOTIDE SEQUENCE [LARGE SCALE GENOMIC DNA]</scope>
</reference>
<gene>
    <name evidence="2" type="ORF">B296_00056495</name>
</gene>
<evidence type="ECO:0000313" key="3">
    <source>
        <dbReference type="Proteomes" id="UP000287651"/>
    </source>
</evidence>
<evidence type="ECO:0000256" key="1">
    <source>
        <dbReference type="SAM" id="MobiDB-lite"/>
    </source>
</evidence>
<feature type="compositionally biased region" description="Basic and acidic residues" evidence="1">
    <location>
        <begin position="20"/>
        <end position="33"/>
    </location>
</feature>
<evidence type="ECO:0000313" key="2">
    <source>
        <dbReference type="EMBL" id="RRT32432.1"/>
    </source>
</evidence>
<dbReference type="EMBL" id="AMZH03032048">
    <property type="protein sequence ID" value="RRT32432.1"/>
    <property type="molecule type" value="Genomic_DNA"/>
</dbReference>
<dbReference type="AlphaFoldDB" id="A0A426WZ64"/>
<comment type="caution">
    <text evidence="2">The sequence shown here is derived from an EMBL/GenBank/DDBJ whole genome shotgun (WGS) entry which is preliminary data.</text>
</comment>
<dbReference type="Proteomes" id="UP000287651">
    <property type="component" value="Unassembled WGS sequence"/>
</dbReference>